<gene>
    <name evidence="4" type="ORF">LOTGIDRAFT_221127</name>
</gene>
<dbReference type="GO" id="GO:0003723">
    <property type="term" value="F:RNA binding"/>
    <property type="evidence" value="ECO:0007669"/>
    <property type="project" value="UniProtKB-UniRule"/>
</dbReference>
<feature type="domain" description="RRM" evidence="3">
    <location>
        <begin position="13"/>
        <end position="89"/>
    </location>
</feature>
<sequence length="91" mass="10671">MSRKIAFRGQDIFRIMINRLPWHIGTEDLFSHFRPYGPIQNAYVPFDKTTGFHKGYGFITFSNFRSAEKALLQEHILGNKKLRVTTALKRK</sequence>
<dbReference type="CTD" id="20246975"/>
<dbReference type="PROSITE" id="PS50102">
    <property type="entry name" value="RRM"/>
    <property type="match status" value="1"/>
</dbReference>
<protein>
    <recommendedName>
        <fullName evidence="3">RRM domain-containing protein</fullName>
    </recommendedName>
</protein>
<evidence type="ECO:0000313" key="5">
    <source>
        <dbReference type="Proteomes" id="UP000030746"/>
    </source>
</evidence>
<dbReference type="Proteomes" id="UP000030746">
    <property type="component" value="Unassembled WGS sequence"/>
</dbReference>
<dbReference type="PANTHER" id="PTHR48024">
    <property type="entry name" value="GEO13361P1-RELATED"/>
    <property type="match status" value="1"/>
</dbReference>
<dbReference type="SMART" id="SM00360">
    <property type="entry name" value="RRM"/>
    <property type="match status" value="1"/>
</dbReference>
<dbReference type="SUPFAM" id="SSF54928">
    <property type="entry name" value="RNA-binding domain, RBD"/>
    <property type="match status" value="1"/>
</dbReference>
<dbReference type="InterPro" id="IPR035979">
    <property type="entry name" value="RBD_domain_sf"/>
</dbReference>
<accession>V4BAF4</accession>
<dbReference type="EMBL" id="KB203219">
    <property type="protein sequence ID" value="ESO85929.1"/>
    <property type="molecule type" value="Genomic_DNA"/>
</dbReference>
<keyword evidence="5" id="KW-1185">Reference proteome</keyword>
<name>V4BAF4_LOTGI</name>
<dbReference type="Gene3D" id="3.30.70.330">
    <property type="match status" value="1"/>
</dbReference>
<dbReference type="KEGG" id="lgi:LOTGIDRAFT_221127"/>
<dbReference type="PANTHER" id="PTHR48024:SF56">
    <property type="entry name" value="HETEROGENEOUS NUCLEAR RIBONUCLEOPROTEIN A0"/>
    <property type="match status" value="1"/>
</dbReference>
<keyword evidence="1 2" id="KW-0694">RNA-binding</keyword>
<dbReference type="InterPro" id="IPR000504">
    <property type="entry name" value="RRM_dom"/>
</dbReference>
<organism evidence="4 5">
    <name type="scientific">Lottia gigantea</name>
    <name type="common">Giant owl limpet</name>
    <dbReference type="NCBI Taxonomy" id="225164"/>
    <lineage>
        <taxon>Eukaryota</taxon>
        <taxon>Metazoa</taxon>
        <taxon>Spiralia</taxon>
        <taxon>Lophotrochozoa</taxon>
        <taxon>Mollusca</taxon>
        <taxon>Gastropoda</taxon>
        <taxon>Patellogastropoda</taxon>
        <taxon>Lottioidea</taxon>
        <taxon>Lottiidae</taxon>
        <taxon>Lottia</taxon>
    </lineage>
</organism>
<dbReference type="GO" id="GO:0005634">
    <property type="term" value="C:nucleus"/>
    <property type="evidence" value="ECO:0007669"/>
    <property type="project" value="TreeGrafter"/>
</dbReference>
<dbReference type="InterPro" id="IPR050886">
    <property type="entry name" value="RNA-binding_reg"/>
</dbReference>
<evidence type="ECO:0000313" key="4">
    <source>
        <dbReference type="EMBL" id="ESO85929.1"/>
    </source>
</evidence>
<dbReference type="OrthoDB" id="6159137at2759"/>
<dbReference type="HOGENOM" id="CLU_012062_28_10_1"/>
<proteinExistence type="predicted"/>
<reference evidence="4 5" key="1">
    <citation type="journal article" date="2013" name="Nature">
        <title>Insights into bilaterian evolution from three spiralian genomes.</title>
        <authorList>
            <person name="Simakov O."/>
            <person name="Marletaz F."/>
            <person name="Cho S.J."/>
            <person name="Edsinger-Gonzales E."/>
            <person name="Havlak P."/>
            <person name="Hellsten U."/>
            <person name="Kuo D.H."/>
            <person name="Larsson T."/>
            <person name="Lv J."/>
            <person name="Arendt D."/>
            <person name="Savage R."/>
            <person name="Osoegawa K."/>
            <person name="de Jong P."/>
            <person name="Grimwood J."/>
            <person name="Chapman J.A."/>
            <person name="Shapiro H."/>
            <person name="Aerts A."/>
            <person name="Otillar R.P."/>
            <person name="Terry A.Y."/>
            <person name="Boore J.L."/>
            <person name="Grigoriev I.V."/>
            <person name="Lindberg D.R."/>
            <person name="Seaver E.C."/>
            <person name="Weisblat D.A."/>
            <person name="Putnam N.H."/>
            <person name="Rokhsar D.S."/>
        </authorList>
    </citation>
    <scope>NUCLEOTIDE SEQUENCE [LARGE SCALE GENOMIC DNA]</scope>
</reference>
<evidence type="ECO:0000256" key="2">
    <source>
        <dbReference type="PROSITE-ProRule" id="PRU00176"/>
    </source>
</evidence>
<dbReference type="Pfam" id="PF00076">
    <property type="entry name" value="RRM_1"/>
    <property type="match status" value="1"/>
</dbReference>
<dbReference type="STRING" id="225164.V4BAF4"/>
<evidence type="ECO:0000259" key="3">
    <source>
        <dbReference type="PROSITE" id="PS50102"/>
    </source>
</evidence>
<dbReference type="GeneID" id="20246975"/>
<dbReference type="InterPro" id="IPR012677">
    <property type="entry name" value="Nucleotide-bd_a/b_plait_sf"/>
</dbReference>
<dbReference type="OMA" id="XELREHF"/>
<dbReference type="AlphaFoldDB" id="V4BAF4"/>
<dbReference type="RefSeq" id="XP_009063431.1">
    <property type="nucleotide sequence ID" value="XM_009065183.1"/>
</dbReference>
<evidence type="ECO:0000256" key="1">
    <source>
        <dbReference type="ARBA" id="ARBA00022884"/>
    </source>
</evidence>